<dbReference type="GO" id="GO:0006355">
    <property type="term" value="P:regulation of DNA-templated transcription"/>
    <property type="evidence" value="ECO:0007669"/>
    <property type="project" value="InterPro"/>
</dbReference>
<dbReference type="PROSITE" id="PS51755">
    <property type="entry name" value="OMPR_PHOB"/>
    <property type="match status" value="1"/>
</dbReference>
<keyword evidence="2" id="KW-0902">Two-component regulatory system</keyword>
<dbReference type="InterPro" id="IPR001867">
    <property type="entry name" value="OmpR/PhoB-type_DNA-bd"/>
</dbReference>
<dbReference type="InterPro" id="IPR036388">
    <property type="entry name" value="WH-like_DNA-bd_sf"/>
</dbReference>
<organism evidence="8 9">
    <name type="scientific">Candidatus Bacteroides avicola</name>
    <dbReference type="NCBI Taxonomy" id="2838468"/>
    <lineage>
        <taxon>Bacteria</taxon>
        <taxon>Pseudomonadati</taxon>
        <taxon>Bacteroidota</taxon>
        <taxon>Bacteroidia</taxon>
        <taxon>Bacteroidales</taxon>
        <taxon>Bacteroidaceae</taxon>
        <taxon>Bacteroides</taxon>
    </lineage>
</organism>
<proteinExistence type="predicted"/>
<name>A0A9D2KVI1_9BACE</name>
<accession>A0A9D2KVI1</accession>
<evidence type="ECO:0000256" key="2">
    <source>
        <dbReference type="ARBA" id="ARBA00023012"/>
    </source>
</evidence>
<dbReference type="CDD" id="cd00383">
    <property type="entry name" value="trans_reg_C"/>
    <property type="match status" value="1"/>
</dbReference>
<dbReference type="GO" id="GO:0000976">
    <property type="term" value="F:transcription cis-regulatory region binding"/>
    <property type="evidence" value="ECO:0007669"/>
    <property type="project" value="TreeGrafter"/>
</dbReference>
<evidence type="ECO:0000259" key="7">
    <source>
        <dbReference type="PROSITE" id="PS51755"/>
    </source>
</evidence>
<evidence type="ECO:0000313" key="8">
    <source>
        <dbReference type="EMBL" id="HJA86417.1"/>
    </source>
</evidence>
<dbReference type="InterPro" id="IPR039420">
    <property type="entry name" value="WalR-like"/>
</dbReference>
<comment type="caution">
    <text evidence="8">The sequence shown here is derived from an EMBL/GenBank/DDBJ whole genome shotgun (WGS) entry which is preliminary data.</text>
</comment>
<dbReference type="Gene3D" id="3.40.50.2300">
    <property type="match status" value="1"/>
</dbReference>
<evidence type="ECO:0000256" key="4">
    <source>
        <dbReference type="PROSITE-ProRule" id="PRU00169"/>
    </source>
</evidence>
<dbReference type="CDD" id="cd00156">
    <property type="entry name" value="REC"/>
    <property type="match status" value="1"/>
</dbReference>
<dbReference type="EMBL" id="DWZI01000046">
    <property type="protein sequence ID" value="HJA86417.1"/>
    <property type="molecule type" value="Genomic_DNA"/>
</dbReference>
<dbReference type="AlphaFoldDB" id="A0A9D2KVI1"/>
<dbReference type="SUPFAM" id="SSF52172">
    <property type="entry name" value="CheY-like"/>
    <property type="match status" value="1"/>
</dbReference>
<feature type="DNA-binding region" description="OmpR/PhoB-type" evidence="5">
    <location>
        <begin position="124"/>
        <end position="221"/>
    </location>
</feature>
<keyword evidence="1 4" id="KW-0597">Phosphoprotein</keyword>
<dbReference type="InterPro" id="IPR001789">
    <property type="entry name" value="Sig_transdc_resp-reg_receiver"/>
</dbReference>
<dbReference type="Pfam" id="PF00072">
    <property type="entry name" value="Response_reg"/>
    <property type="match status" value="1"/>
</dbReference>
<evidence type="ECO:0000256" key="5">
    <source>
        <dbReference type="PROSITE-ProRule" id="PRU01091"/>
    </source>
</evidence>
<sequence>MDKIKVLLADDDIALGNIITLALEEEGYEVHYQTSAAGLAAIVKEWQPDIIVLDVELGRSSGIDLAPQLKALTPETPLLFISSHVGAETVAQALETGAVTYLKKPFEMAELTAYLRRYAPGHRPKGIPLGPLYLDPQTHELMRDGMTLHKLSLSEFRLLRLLALHPNRTVTRREMENELWEGGIGNEQSLNNHILRLRRYLADESNVEIRTLPKEGYRLQIKG</sequence>
<dbReference type="GO" id="GO:0005829">
    <property type="term" value="C:cytosol"/>
    <property type="evidence" value="ECO:0007669"/>
    <property type="project" value="TreeGrafter"/>
</dbReference>
<dbReference type="GO" id="GO:0032993">
    <property type="term" value="C:protein-DNA complex"/>
    <property type="evidence" value="ECO:0007669"/>
    <property type="project" value="TreeGrafter"/>
</dbReference>
<dbReference type="PANTHER" id="PTHR48111">
    <property type="entry name" value="REGULATOR OF RPOS"/>
    <property type="match status" value="1"/>
</dbReference>
<dbReference type="SUPFAM" id="SSF46894">
    <property type="entry name" value="C-terminal effector domain of the bipartite response regulators"/>
    <property type="match status" value="1"/>
</dbReference>
<feature type="domain" description="OmpR/PhoB-type" evidence="7">
    <location>
        <begin position="124"/>
        <end position="221"/>
    </location>
</feature>
<evidence type="ECO:0000256" key="3">
    <source>
        <dbReference type="ARBA" id="ARBA00023125"/>
    </source>
</evidence>
<dbReference type="SMART" id="SM00862">
    <property type="entry name" value="Trans_reg_C"/>
    <property type="match status" value="1"/>
</dbReference>
<evidence type="ECO:0000259" key="6">
    <source>
        <dbReference type="PROSITE" id="PS50110"/>
    </source>
</evidence>
<gene>
    <name evidence="8" type="ORF">H9950_09565</name>
</gene>
<dbReference type="Proteomes" id="UP000823862">
    <property type="component" value="Unassembled WGS sequence"/>
</dbReference>
<feature type="domain" description="Response regulatory" evidence="6">
    <location>
        <begin position="5"/>
        <end position="119"/>
    </location>
</feature>
<dbReference type="SMART" id="SM00448">
    <property type="entry name" value="REC"/>
    <property type="match status" value="1"/>
</dbReference>
<reference evidence="8" key="2">
    <citation type="submission" date="2021-04" db="EMBL/GenBank/DDBJ databases">
        <authorList>
            <person name="Gilroy R."/>
        </authorList>
    </citation>
    <scope>NUCLEOTIDE SEQUENCE</scope>
    <source>
        <strain evidence="8">ChiHjej12B11-9795</strain>
    </source>
</reference>
<evidence type="ECO:0000256" key="1">
    <source>
        <dbReference type="ARBA" id="ARBA00022553"/>
    </source>
</evidence>
<evidence type="ECO:0000313" key="9">
    <source>
        <dbReference type="Proteomes" id="UP000823862"/>
    </source>
</evidence>
<protein>
    <submittedName>
        <fullName evidence="8">Response regulator transcription factor</fullName>
    </submittedName>
</protein>
<dbReference type="PROSITE" id="PS50110">
    <property type="entry name" value="RESPONSE_REGULATORY"/>
    <property type="match status" value="1"/>
</dbReference>
<dbReference type="InterPro" id="IPR011006">
    <property type="entry name" value="CheY-like_superfamily"/>
</dbReference>
<dbReference type="InterPro" id="IPR016032">
    <property type="entry name" value="Sig_transdc_resp-reg_C-effctor"/>
</dbReference>
<dbReference type="PANTHER" id="PTHR48111:SF40">
    <property type="entry name" value="PHOSPHATE REGULON TRANSCRIPTIONAL REGULATORY PROTEIN PHOB"/>
    <property type="match status" value="1"/>
</dbReference>
<dbReference type="GO" id="GO:0000156">
    <property type="term" value="F:phosphorelay response regulator activity"/>
    <property type="evidence" value="ECO:0007669"/>
    <property type="project" value="TreeGrafter"/>
</dbReference>
<keyword evidence="3 5" id="KW-0238">DNA-binding</keyword>
<dbReference type="Pfam" id="PF00486">
    <property type="entry name" value="Trans_reg_C"/>
    <property type="match status" value="1"/>
</dbReference>
<dbReference type="Gene3D" id="1.10.10.10">
    <property type="entry name" value="Winged helix-like DNA-binding domain superfamily/Winged helix DNA-binding domain"/>
    <property type="match status" value="1"/>
</dbReference>
<feature type="modified residue" description="4-aspartylphosphate" evidence="4">
    <location>
        <position position="54"/>
    </location>
</feature>
<reference evidence="8" key="1">
    <citation type="journal article" date="2021" name="PeerJ">
        <title>Extensive microbial diversity within the chicken gut microbiome revealed by metagenomics and culture.</title>
        <authorList>
            <person name="Gilroy R."/>
            <person name="Ravi A."/>
            <person name="Getino M."/>
            <person name="Pursley I."/>
            <person name="Horton D.L."/>
            <person name="Alikhan N.F."/>
            <person name="Baker D."/>
            <person name="Gharbi K."/>
            <person name="Hall N."/>
            <person name="Watson M."/>
            <person name="Adriaenssens E.M."/>
            <person name="Foster-Nyarko E."/>
            <person name="Jarju S."/>
            <person name="Secka A."/>
            <person name="Antonio M."/>
            <person name="Oren A."/>
            <person name="Chaudhuri R.R."/>
            <person name="La Ragione R."/>
            <person name="Hildebrand F."/>
            <person name="Pallen M.J."/>
        </authorList>
    </citation>
    <scope>NUCLEOTIDE SEQUENCE</scope>
    <source>
        <strain evidence="8">ChiHjej12B11-9795</strain>
    </source>
</reference>